<dbReference type="PANTHER" id="PTHR33164:SF106">
    <property type="entry name" value="TRANSCRIPTIONAL REGULATORY PROTEIN"/>
    <property type="match status" value="1"/>
</dbReference>
<dbReference type="Gene3D" id="1.10.10.10">
    <property type="entry name" value="Winged helix-like DNA-binding domain superfamily/Winged helix DNA-binding domain"/>
    <property type="match status" value="1"/>
</dbReference>
<dbReference type="GO" id="GO:0003677">
    <property type="term" value="F:DNA binding"/>
    <property type="evidence" value="ECO:0007669"/>
    <property type="project" value="UniProtKB-KW"/>
</dbReference>
<dbReference type="InterPro" id="IPR036390">
    <property type="entry name" value="WH_DNA-bd_sf"/>
</dbReference>
<evidence type="ECO:0000313" key="3">
    <source>
        <dbReference type="Proteomes" id="UP000556084"/>
    </source>
</evidence>
<accession>A0A7W7PLD1</accession>
<keyword evidence="3" id="KW-1185">Reference proteome</keyword>
<organism evidence="2 3">
    <name type="scientific">Streptomyces olivoverticillatus</name>
    <dbReference type="NCBI Taxonomy" id="66427"/>
    <lineage>
        <taxon>Bacteria</taxon>
        <taxon>Bacillati</taxon>
        <taxon>Actinomycetota</taxon>
        <taxon>Actinomycetes</taxon>
        <taxon>Kitasatosporales</taxon>
        <taxon>Streptomycetaceae</taxon>
        <taxon>Streptomyces</taxon>
    </lineage>
</organism>
<dbReference type="PANTHER" id="PTHR33164">
    <property type="entry name" value="TRANSCRIPTIONAL REGULATOR, MARR FAMILY"/>
    <property type="match status" value="1"/>
</dbReference>
<dbReference type="PROSITE" id="PS50995">
    <property type="entry name" value="HTH_MARR_2"/>
    <property type="match status" value="1"/>
</dbReference>
<feature type="domain" description="HTH marR-type" evidence="1">
    <location>
        <begin position="8"/>
        <end position="144"/>
    </location>
</feature>
<dbReference type="InterPro" id="IPR039422">
    <property type="entry name" value="MarR/SlyA-like"/>
</dbReference>
<dbReference type="GO" id="GO:0006950">
    <property type="term" value="P:response to stress"/>
    <property type="evidence" value="ECO:0007669"/>
    <property type="project" value="TreeGrafter"/>
</dbReference>
<protein>
    <submittedName>
        <fullName evidence="2">DNA-binding MarR family transcriptional regulator</fullName>
    </submittedName>
</protein>
<gene>
    <name evidence="2" type="ORF">FHS39_004243</name>
</gene>
<dbReference type="SMART" id="SM00347">
    <property type="entry name" value="HTH_MARR"/>
    <property type="match status" value="1"/>
</dbReference>
<proteinExistence type="predicted"/>
<comment type="caution">
    <text evidence="2">The sequence shown here is derived from an EMBL/GenBank/DDBJ whole genome shotgun (WGS) entry which is preliminary data.</text>
</comment>
<dbReference type="InterPro" id="IPR036388">
    <property type="entry name" value="WH-like_DNA-bd_sf"/>
</dbReference>
<keyword evidence="2" id="KW-0238">DNA-binding</keyword>
<evidence type="ECO:0000313" key="2">
    <source>
        <dbReference type="EMBL" id="MBB4895176.1"/>
    </source>
</evidence>
<dbReference type="CDD" id="cd00090">
    <property type="entry name" value="HTH_ARSR"/>
    <property type="match status" value="1"/>
</dbReference>
<dbReference type="EMBL" id="JACHJH010000006">
    <property type="protein sequence ID" value="MBB4895176.1"/>
    <property type="molecule type" value="Genomic_DNA"/>
</dbReference>
<dbReference type="InterPro" id="IPR000835">
    <property type="entry name" value="HTH_MarR-typ"/>
</dbReference>
<dbReference type="GO" id="GO:0003700">
    <property type="term" value="F:DNA-binding transcription factor activity"/>
    <property type="evidence" value="ECO:0007669"/>
    <property type="project" value="InterPro"/>
</dbReference>
<name>A0A7W7PLD1_9ACTN</name>
<dbReference type="SUPFAM" id="SSF46785">
    <property type="entry name" value="Winged helix' DNA-binding domain"/>
    <property type="match status" value="1"/>
</dbReference>
<evidence type="ECO:0000259" key="1">
    <source>
        <dbReference type="PROSITE" id="PS50995"/>
    </source>
</evidence>
<reference evidence="2 3" key="1">
    <citation type="submission" date="2020-08" db="EMBL/GenBank/DDBJ databases">
        <title>Genomic Encyclopedia of Type Strains, Phase III (KMG-III): the genomes of soil and plant-associated and newly described type strains.</title>
        <authorList>
            <person name="Whitman W."/>
        </authorList>
    </citation>
    <scope>NUCLEOTIDE SEQUENCE [LARGE SCALE GENOMIC DNA]</scope>
    <source>
        <strain evidence="2 3">CECT 3266</strain>
    </source>
</reference>
<dbReference type="Pfam" id="PF01047">
    <property type="entry name" value="MarR"/>
    <property type="match status" value="1"/>
</dbReference>
<dbReference type="InterPro" id="IPR011991">
    <property type="entry name" value="ArsR-like_HTH"/>
</dbReference>
<dbReference type="AlphaFoldDB" id="A0A7W7PLD1"/>
<dbReference type="Proteomes" id="UP000556084">
    <property type="component" value="Unassembled WGS sequence"/>
</dbReference>
<sequence length="164" mass="17715">MSTQLPQREELIGALAWKMRRLSGETVLFHQAIADRLAINATDLKCLDLAAGPEPVTAGRLAEVSGLTSGAITGVINRLEKAGLVRRERDPGDRRKVIIVPSPEVPDRVTALFGSMTDAMLELCSRYEDHELALVLDFISRAAKTTHEQAAKLQQTGDSAVVGA</sequence>
<dbReference type="RefSeq" id="WP_184350972.1">
    <property type="nucleotide sequence ID" value="NZ_JACHJH010000006.1"/>
</dbReference>